<dbReference type="EMBL" id="JBHLTR010000044">
    <property type="protein sequence ID" value="MFC0560827.1"/>
    <property type="molecule type" value="Genomic_DNA"/>
</dbReference>
<reference evidence="2 3" key="1">
    <citation type="submission" date="2024-09" db="EMBL/GenBank/DDBJ databases">
        <authorList>
            <person name="Sun Q."/>
            <person name="Mori K."/>
        </authorList>
    </citation>
    <scope>NUCLEOTIDE SEQUENCE [LARGE SCALE GENOMIC DNA]</scope>
    <source>
        <strain evidence="2 3">NCAIM B.02301</strain>
    </source>
</reference>
<organism evidence="2 3">
    <name type="scientific">Halalkalibacter alkalisediminis</name>
    <dbReference type="NCBI Taxonomy" id="935616"/>
    <lineage>
        <taxon>Bacteria</taxon>
        <taxon>Bacillati</taxon>
        <taxon>Bacillota</taxon>
        <taxon>Bacilli</taxon>
        <taxon>Bacillales</taxon>
        <taxon>Bacillaceae</taxon>
        <taxon>Halalkalibacter</taxon>
    </lineage>
</organism>
<name>A0ABV6NKR7_9BACI</name>
<gene>
    <name evidence="2" type="ORF">ACFFH4_17830</name>
</gene>
<dbReference type="RefSeq" id="WP_273848304.1">
    <property type="nucleotide sequence ID" value="NZ_JAQQWT010000064.1"/>
</dbReference>
<evidence type="ECO:0000256" key="1">
    <source>
        <dbReference type="SAM" id="Phobius"/>
    </source>
</evidence>
<sequence>MKKSSIITASIIGIIVLSLILIFLNNERVSPAGEDTKEESYTENRVSIATFKEDKIPLLDDEALKLDNNSVANLILSIGHEVDADRTYGIIILQDYIQSSFYYEHNLINDILKLEVEPNSINDLSLSIKVHPDTVEIVVLIVRDPDDFVKELDFEKLFYYEQLYSKRYIVEGAELSNLDVKYDEPQYIYNNAGDLTPIFFSDNRKKKNLISSIKENKMAYLQMNSPFEDNEMTYAVIAFENWKQSNLNGKEILHINTPVNETYVYELKTSDVQEDTNLQFIAFPYPYEFWDDRYAFKVEQSIRTVVEPN</sequence>
<comment type="caution">
    <text evidence="2">The sequence shown here is derived from an EMBL/GenBank/DDBJ whole genome shotgun (WGS) entry which is preliminary data.</text>
</comment>
<evidence type="ECO:0000313" key="2">
    <source>
        <dbReference type="EMBL" id="MFC0560827.1"/>
    </source>
</evidence>
<keyword evidence="1" id="KW-1133">Transmembrane helix</keyword>
<protein>
    <submittedName>
        <fullName evidence="2">Uncharacterized protein</fullName>
    </submittedName>
</protein>
<keyword evidence="1" id="KW-0472">Membrane</keyword>
<dbReference type="Proteomes" id="UP001589833">
    <property type="component" value="Unassembled WGS sequence"/>
</dbReference>
<accession>A0ABV6NKR7</accession>
<proteinExistence type="predicted"/>
<keyword evidence="3" id="KW-1185">Reference proteome</keyword>
<feature type="transmembrane region" description="Helical" evidence="1">
    <location>
        <begin position="6"/>
        <end position="24"/>
    </location>
</feature>
<evidence type="ECO:0000313" key="3">
    <source>
        <dbReference type="Proteomes" id="UP001589833"/>
    </source>
</evidence>
<keyword evidence="1" id="KW-0812">Transmembrane</keyword>